<dbReference type="SUPFAM" id="SSF51905">
    <property type="entry name" value="FAD/NAD(P)-binding domain"/>
    <property type="match status" value="1"/>
</dbReference>
<evidence type="ECO:0000259" key="3">
    <source>
        <dbReference type="Pfam" id="PF01266"/>
    </source>
</evidence>
<sequence>MAGILSNLFRRNSRKPAIYDFAIVGGGIAGLSAAAALAPLGSVVILEAERQLAYHASGRSSEMFLPHHGSKAVRVLTEASTTHLHFANGGVLRKRGMLLLGRAGEEQYFDYEMRAGNLSPIPIEDAGVYFPLMNQGTVSRAAWSNDALDMDVHSLIKGYADQARADGAELRPNTQVLGMTQTSEGWEIASADSVVRSRFVINAAGAWADVIAGLAGLPPLGLACLRQSMIDLPSPAGHDVRRWPYVRAAGGRWYAKPTGNGMLLSCGEEEPVMPTDSAPDESVLAHGLARFEDMTTLSVTRVNNTWSGLRTFAADRSPVVGADPLNPSFIWLAGQGGTGFQTAPALSDLLADLISGRASSLPTETVFAVSPDRLRG</sequence>
<protein>
    <recommendedName>
        <fullName evidence="3">FAD dependent oxidoreductase domain-containing protein</fullName>
    </recommendedName>
</protein>
<dbReference type="GO" id="GO:0016491">
    <property type="term" value="F:oxidoreductase activity"/>
    <property type="evidence" value="ECO:0007669"/>
    <property type="project" value="UniProtKB-KW"/>
</dbReference>
<dbReference type="RefSeq" id="WP_072707641.1">
    <property type="nucleotide sequence ID" value="NZ_FMJB01000060.1"/>
</dbReference>
<dbReference type="Gene3D" id="3.50.50.60">
    <property type="entry name" value="FAD/NAD(P)-binding domain"/>
    <property type="match status" value="1"/>
</dbReference>
<dbReference type="Pfam" id="PF01266">
    <property type="entry name" value="DAO"/>
    <property type="match status" value="1"/>
</dbReference>
<gene>
    <name evidence="4" type="ORF">KARMA_2986</name>
</gene>
<dbReference type="AlphaFoldDB" id="A0A1M4N421"/>
<evidence type="ECO:0000313" key="4">
    <source>
        <dbReference type="EMBL" id="SCM68758.1"/>
    </source>
</evidence>
<feature type="transmembrane region" description="Helical" evidence="2">
    <location>
        <begin position="21"/>
        <end position="46"/>
    </location>
</feature>
<name>A0A1M4N421_9RHOB</name>
<keyword evidence="2" id="KW-0472">Membrane</keyword>
<keyword evidence="2" id="KW-1133">Transmembrane helix</keyword>
<evidence type="ECO:0000256" key="1">
    <source>
        <dbReference type="ARBA" id="ARBA00023002"/>
    </source>
</evidence>
<dbReference type="InterPro" id="IPR006076">
    <property type="entry name" value="FAD-dep_OxRdtase"/>
</dbReference>
<evidence type="ECO:0000256" key="2">
    <source>
        <dbReference type="SAM" id="Phobius"/>
    </source>
</evidence>
<dbReference type="Proteomes" id="UP000184085">
    <property type="component" value="Unassembled WGS sequence"/>
</dbReference>
<dbReference type="PANTHER" id="PTHR13847">
    <property type="entry name" value="SARCOSINE DEHYDROGENASE-RELATED"/>
    <property type="match status" value="1"/>
</dbReference>
<proteinExistence type="predicted"/>
<keyword evidence="1" id="KW-0560">Oxidoreductase</keyword>
<keyword evidence="5" id="KW-1185">Reference proteome</keyword>
<dbReference type="EMBL" id="FMJB01000060">
    <property type="protein sequence ID" value="SCM68758.1"/>
    <property type="molecule type" value="Genomic_DNA"/>
</dbReference>
<organism evidence="4 5">
    <name type="scientific">Donghicola eburneus</name>
    <dbReference type="NCBI Taxonomy" id="393278"/>
    <lineage>
        <taxon>Bacteria</taxon>
        <taxon>Pseudomonadati</taxon>
        <taxon>Pseudomonadota</taxon>
        <taxon>Alphaproteobacteria</taxon>
        <taxon>Rhodobacterales</taxon>
        <taxon>Roseobacteraceae</taxon>
        <taxon>Donghicola</taxon>
    </lineage>
</organism>
<accession>A0A1M4N421</accession>
<reference evidence="5" key="1">
    <citation type="submission" date="2016-09" db="EMBL/GenBank/DDBJ databases">
        <authorList>
            <person name="Wibberg D."/>
        </authorList>
    </citation>
    <scope>NUCLEOTIDE SEQUENCE [LARGE SCALE GENOMIC DNA]</scope>
</reference>
<evidence type="ECO:0000313" key="5">
    <source>
        <dbReference type="Proteomes" id="UP000184085"/>
    </source>
</evidence>
<keyword evidence="2" id="KW-0812">Transmembrane</keyword>
<feature type="domain" description="FAD dependent oxidoreductase" evidence="3">
    <location>
        <begin position="20"/>
        <end position="353"/>
    </location>
</feature>
<dbReference type="InterPro" id="IPR036188">
    <property type="entry name" value="FAD/NAD-bd_sf"/>
</dbReference>
<dbReference type="GO" id="GO:0005737">
    <property type="term" value="C:cytoplasm"/>
    <property type="evidence" value="ECO:0007669"/>
    <property type="project" value="TreeGrafter"/>
</dbReference>
<dbReference type="PANTHER" id="PTHR13847:SF287">
    <property type="entry name" value="FAD-DEPENDENT OXIDOREDUCTASE DOMAIN-CONTAINING PROTEIN 1"/>
    <property type="match status" value="1"/>
</dbReference>
<dbReference type="Gene3D" id="3.30.9.10">
    <property type="entry name" value="D-Amino Acid Oxidase, subunit A, domain 2"/>
    <property type="match status" value="1"/>
</dbReference>